<evidence type="ECO:0000313" key="9">
    <source>
        <dbReference type="EMBL" id="HIU53219.1"/>
    </source>
</evidence>
<dbReference type="PANTHER" id="PTHR11845">
    <property type="entry name" value="5'-DEOXYNUCLEOTIDASE HDDC2"/>
    <property type="match status" value="1"/>
</dbReference>
<keyword evidence="7" id="KW-0378">Hydrolase</keyword>
<name>A0A9D1M3Z4_9PROT</name>
<protein>
    <recommendedName>
        <fullName evidence="5">5'-deoxynucleotidase</fullName>
        <ecNumber evidence="5">3.1.3.89</ecNumber>
    </recommendedName>
</protein>
<evidence type="ECO:0000259" key="8">
    <source>
        <dbReference type="SMART" id="SM00471"/>
    </source>
</evidence>
<feature type="domain" description="HD/PDEase" evidence="8">
    <location>
        <begin position="252"/>
        <end position="374"/>
    </location>
</feature>
<dbReference type="PANTHER" id="PTHR11845:SF13">
    <property type="entry name" value="5'-DEOXYNUCLEOTIDASE HDDC2"/>
    <property type="match status" value="1"/>
</dbReference>
<dbReference type="EC" id="3.1.3.89" evidence="5"/>
<keyword evidence="6" id="KW-0479">Metal-binding</keyword>
<dbReference type="EMBL" id="DVNC01000028">
    <property type="protein sequence ID" value="HIU53219.1"/>
    <property type="molecule type" value="Genomic_DNA"/>
</dbReference>
<dbReference type="Proteomes" id="UP000824107">
    <property type="component" value="Unassembled WGS sequence"/>
</dbReference>
<evidence type="ECO:0000256" key="6">
    <source>
        <dbReference type="ARBA" id="ARBA00022723"/>
    </source>
</evidence>
<comment type="caution">
    <text evidence="9">The sequence shown here is derived from an EMBL/GenBank/DDBJ whole genome shotgun (WGS) entry which is preliminary data.</text>
</comment>
<dbReference type="GO" id="GO:0046872">
    <property type="term" value="F:metal ion binding"/>
    <property type="evidence" value="ECO:0007669"/>
    <property type="project" value="UniProtKB-KW"/>
</dbReference>
<accession>A0A9D1M3Z4</accession>
<proteinExistence type="predicted"/>
<comment type="catalytic activity">
    <reaction evidence="1">
        <text>a 2'-deoxyribonucleoside 5'-phosphate + H2O = a 2'-deoxyribonucleoside + phosphate</text>
        <dbReference type="Rhea" id="RHEA:36167"/>
        <dbReference type="ChEBI" id="CHEBI:15377"/>
        <dbReference type="ChEBI" id="CHEBI:18274"/>
        <dbReference type="ChEBI" id="CHEBI:43474"/>
        <dbReference type="ChEBI" id="CHEBI:65317"/>
        <dbReference type="EC" id="3.1.3.89"/>
    </reaction>
</comment>
<dbReference type="AlphaFoldDB" id="A0A9D1M3Z4"/>
<evidence type="ECO:0000313" key="10">
    <source>
        <dbReference type="Proteomes" id="UP000824107"/>
    </source>
</evidence>
<evidence type="ECO:0000256" key="2">
    <source>
        <dbReference type="ARBA" id="ARBA00001936"/>
    </source>
</evidence>
<dbReference type="GO" id="GO:0002953">
    <property type="term" value="F:5'-deoxynucleotidase activity"/>
    <property type="evidence" value="ECO:0007669"/>
    <property type="project" value="UniProtKB-EC"/>
</dbReference>
<dbReference type="InterPro" id="IPR039356">
    <property type="entry name" value="YfbR/HDDC2"/>
</dbReference>
<dbReference type="SUPFAM" id="SSF109604">
    <property type="entry name" value="HD-domain/PDEase-like"/>
    <property type="match status" value="2"/>
</dbReference>
<dbReference type="Gene3D" id="1.10.3210.10">
    <property type="entry name" value="Hypothetical protein af1432"/>
    <property type="match status" value="2"/>
</dbReference>
<evidence type="ECO:0000256" key="1">
    <source>
        <dbReference type="ARBA" id="ARBA00001638"/>
    </source>
</evidence>
<comment type="cofactor">
    <cofactor evidence="2">
        <name>Mn(2+)</name>
        <dbReference type="ChEBI" id="CHEBI:29035"/>
    </cofactor>
</comment>
<reference evidence="9" key="2">
    <citation type="journal article" date="2021" name="PeerJ">
        <title>Extensive microbial diversity within the chicken gut microbiome revealed by metagenomics and culture.</title>
        <authorList>
            <person name="Gilroy R."/>
            <person name="Ravi A."/>
            <person name="Getino M."/>
            <person name="Pursley I."/>
            <person name="Horton D.L."/>
            <person name="Alikhan N.F."/>
            <person name="Baker D."/>
            <person name="Gharbi K."/>
            <person name="Hall N."/>
            <person name="Watson M."/>
            <person name="Adriaenssens E.M."/>
            <person name="Foster-Nyarko E."/>
            <person name="Jarju S."/>
            <person name="Secka A."/>
            <person name="Antonio M."/>
            <person name="Oren A."/>
            <person name="Chaudhuri R.R."/>
            <person name="La Ragione R."/>
            <person name="Hildebrand F."/>
            <person name="Pallen M.J."/>
        </authorList>
    </citation>
    <scope>NUCLEOTIDE SEQUENCE</scope>
    <source>
        <strain evidence="9">ChiW3-316</strain>
    </source>
</reference>
<reference evidence="9" key="1">
    <citation type="submission" date="2020-10" db="EMBL/GenBank/DDBJ databases">
        <authorList>
            <person name="Gilroy R."/>
        </authorList>
    </citation>
    <scope>NUCLEOTIDE SEQUENCE</scope>
    <source>
        <strain evidence="9">ChiW3-316</strain>
    </source>
</reference>
<sequence length="437" mass="49577">MTPSDIRKIIDFYRIVEKLCLVRRDVKLSDGRPENDTAHILKTAYLAMSVFPYLQTKVDLTRMLELALVHDLVEAECGDVPLAAQQGDSQLKKQKKEAETAAVKRYRRMLPAAAGSRIYDLFMEYENKSSREAQIVYVLDKLEADFQACRYGDVRYWGEGANGDWYYRCVMSGETPEKPWLAKLKEPLLDHLEAQCLNICRMAMIKSCVKTNVIPSELNYQRLPLTDALSDFMDIVEKLALVNRDNLLSDGTPESDADHVVKLCFLLLVLTPYLQNRFACGELLRLALIHDLPEALAGDVSLSSQIRYPELRVHKKEKEAEAAAAIRAVLPAPLNQQFFALFSEYEAGVTPESRLVKLLDKLEATLQSNLYHDGDVRYWGKCDCGDWYYRNALTPHPEVNELNEPAVSALQEEIIRLSRENILKSGLSLPETEAATQ</sequence>
<dbReference type="Pfam" id="PF13023">
    <property type="entry name" value="HD_3"/>
    <property type="match status" value="2"/>
</dbReference>
<gene>
    <name evidence="9" type="ORF">IAD20_03970</name>
</gene>
<evidence type="ECO:0000256" key="7">
    <source>
        <dbReference type="ARBA" id="ARBA00022801"/>
    </source>
</evidence>
<evidence type="ECO:0000256" key="4">
    <source>
        <dbReference type="ARBA" id="ARBA00011738"/>
    </source>
</evidence>
<evidence type="ECO:0000256" key="3">
    <source>
        <dbReference type="ARBA" id="ARBA00001941"/>
    </source>
</evidence>
<organism evidence="9 10">
    <name type="scientific">Candidatus Scatocola faecipullorum</name>
    <dbReference type="NCBI Taxonomy" id="2840917"/>
    <lineage>
        <taxon>Bacteria</taxon>
        <taxon>Pseudomonadati</taxon>
        <taxon>Pseudomonadota</taxon>
        <taxon>Alphaproteobacteria</taxon>
        <taxon>Rhodospirillales</taxon>
        <taxon>Rhodospirillaceae</taxon>
        <taxon>Rhodospirillaceae incertae sedis</taxon>
        <taxon>Candidatus Scatocola</taxon>
    </lineage>
</organism>
<comment type="subunit">
    <text evidence="4">Homodimer.</text>
</comment>
<feature type="domain" description="HD/PDEase" evidence="8">
    <location>
        <begin position="32"/>
        <end position="154"/>
    </location>
</feature>
<evidence type="ECO:0000256" key="5">
    <source>
        <dbReference type="ARBA" id="ARBA00012964"/>
    </source>
</evidence>
<dbReference type="SMART" id="SM00471">
    <property type="entry name" value="HDc"/>
    <property type="match status" value="2"/>
</dbReference>
<comment type="cofactor">
    <cofactor evidence="3">
        <name>Co(2+)</name>
        <dbReference type="ChEBI" id="CHEBI:48828"/>
    </cofactor>
</comment>
<dbReference type="InterPro" id="IPR003607">
    <property type="entry name" value="HD/PDEase_dom"/>
</dbReference>
<dbReference type="InterPro" id="IPR006674">
    <property type="entry name" value="HD_domain"/>
</dbReference>